<dbReference type="AlphaFoldDB" id="Q4FTQ1"/>
<dbReference type="EMBL" id="CP000082">
    <property type="protein sequence ID" value="AAZ18607.1"/>
    <property type="molecule type" value="Genomic_DNA"/>
</dbReference>
<keyword evidence="2" id="KW-1185">Reference proteome</keyword>
<gene>
    <name evidence="1" type="ordered locus">Psyc_0754</name>
</gene>
<dbReference type="STRING" id="259536.Psyc_0754"/>
<evidence type="ECO:0000313" key="1">
    <source>
        <dbReference type="EMBL" id="AAZ18607.1"/>
    </source>
</evidence>
<dbReference type="eggNOG" id="COG2267">
    <property type="taxonomic scope" value="Bacteria"/>
</dbReference>
<dbReference type="Proteomes" id="UP000000546">
    <property type="component" value="Chromosome"/>
</dbReference>
<dbReference type="KEGG" id="par:Psyc_0754"/>
<sequence length="75" mass="8658">MILAISQTNNAVPIIHVNDVDIYYEDSAPNDKQKPVKVFAHGLLWNTRMYDKQVIVVLRLIFGGQFNQIYDNGFF</sequence>
<organism evidence="1 2">
    <name type="scientific">Psychrobacter arcticus (strain DSM 17307 / VKM B-2377 / 273-4)</name>
    <dbReference type="NCBI Taxonomy" id="259536"/>
    <lineage>
        <taxon>Bacteria</taxon>
        <taxon>Pseudomonadati</taxon>
        <taxon>Pseudomonadota</taxon>
        <taxon>Gammaproteobacteria</taxon>
        <taxon>Moraxellales</taxon>
        <taxon>Moraxellaceae</taxon>
        <taxon>Psychrobacter</taxon>
    </lineage>
</organism>
<name>Q4FTQ1_PSYA2</name>
<accession>Q4FTQ1</accession>
<dbReference type="HOGENOM" id="CLU_2668412_0_0_6"/>
<evidence type="ECO:0000313" key="2">
    <source>
        <dbReference type="Proteomes" id="UP000000546"/>
    </source>
</evidence>
<proteinExistence type="predicted"/>
<protein>
    <submittedName>
        <fullName evidence="1">Uncharacterized protein</fullName>
    </submittedName>
</protein>
<reference evidence="1 2" key="1">
    <citation type="journal article" date="2010" name="Appl. Environ. Microbiol.">
        <title>The genome sequence of Psychrobacter arcticus 273-4, a psychroactive Siberian permafrost bacterium, reveals mechanisms for adaptation to low-temperature growth.</title>
        <authorList>
            <person name="Ayala-del-Rio H.L."/>
            <person name="Chain P.S."/>
            <person name="Grzymski J.J."/>
            <person name="Ponder M.A."/>
            <person name="Ivanova N."/>
            <person name="Bergholz P.W."/>
            <person name="Di Bartolo G."/>
            <person name="Hauser L."/>
            <person name="Land M."/>
            <person name="Bakermans C."/>
            <person name="Rodrigues D."/>
            <person name="Klappenbach J."/>
            <person name="Zarka D."/>
            <person name="Larimer F."/>
            <person name="Richardson P."/>
            <person name="Murray A."/>
            <person name="Thomashow M."/>
            <person name="Tiedje J.M."/>
        </authorList>
    </citation>
    <scope>NUCLEOTIDE SEQUENCE [LARGE SCALE GENOMIC DNA]</scope>
    <source>
        <strain evidence="2">DSM 17307 / VKM B-2377 / 273-4</strain>
    </source>
</reference>